<evidence type="ECO:0000313" key="2">
    <source>
        <dbReference type="Proteomes" id="UP001186974"/>
    </source>
</evidence>
<evidence type="ECO:0000313" key="1">
    <source>
        <dbReference type="EMBL" id="KAK3059831.1"/>
    </source>
</evidence>
<accession>A0ACC3D018</accession>
<keyword evidence="2" id="KW-1185">Reference proteome</keyword>
<sequence>SPGYLEGAGYAAGWLYPVDDETEEAVPSPVSLEEGKAHGNETQKHSNEMHGAGEKGRPGAASTQKNSNPSSSIPFAGLKHDLSRIGSVDKGKGKEAIHEAIDWTCGSEVNGGVSQHQNNGALQREMDELKATLMKTQERMVAIEQSMSHAALFSYSDGIEGGGWMPHGVNAHNW</sequence>
<gene>
    <name evidence="1" type="ORF">LTS18_009957</name>
</gene>
<dbReference type="EMBL" id="JAWDJW010009074">
    <property type="protein sequence ID" value="KAK3059831.1"/>
    <property type="molecule type" value="Genomic_DNA"/>
</dbReference>
<name>A0ACC3D018_9PEZI</name>
<organism evidence="1 2">
    <name type="scientific">Coniosporium uncinatum</name>
    <dbReference type="NCBI Taxonomy" id="93489"/>
    <lineage>
        <taxon>Eukaryota</taxon>
        <taxon>Fungi</taxon>
        <taxon>Dikarya</taxon>
        <taxon>Ascomycota</taxon>
        <taxon>Pezizomycotina</taxon>
        <taxon>Dothideomycetes</taxon>
        <taxon>Dothideomycetes incertae sedis</taxon>
        <taxon>Coniosporium</taxon>
    </lineage>
</organism>
<proteinExistence type="predicted"/>
<feature type="non-terminal residue" evidence="1">
    <location>
        <position position="1"/>
    </location>
</feature>
<comment type="caution">
    <text evidence="1">The sequence shown here is derived from an EMBL/GenBank/DDBJ whole genome shotgun (WGS) entry which is preliminary data.</text>
</comment>
<reference evidence="1" key="1">
    <citation type="submission" date="2024-09" db="EMBL/GenBank/DDBJ databases">
        <title>Black Yeasts Isolated from many extreme environments.</title>
        <authorList>
            <person name="Coleine C."/>
            <person name="Stajich J.E."/>
            <person name="Selbmann L."/>
        </authorList>
    </citation>
    <scope>NUCLEOTIDE SEQUENCE</scope>
    <source>
        <strain evidence="1">CCFEE 5737</strain>
    </source>
</reference>
<dbReference type="Proteomes" id="UP001186974">
    <property type="component" value="Unassembled WGS sequence"/>
</dbReference>
<protein>
    <submittedName>
        <fullName evidence="1">Uncharacterized protein</fullName>
    </submittedName>
</protein>